<evidence type="ECO:0000256" key="2">
    <source>
        <dbReference type="ARBA" id="ARBA00006724"/>
    </source>
</evidence>
<sequence length="129" mass="14293">SLPACRRKLVSVLNLKAEADGAGRQAERKLHQTRRRCVFLRAEPTDSMAYSGFFVAVLFVLSTLPGALTDSAVSCYRIEPGTVAGIICADLLLTLIIVVVTYRCARFKRQKLEKADKVYMNVRANCKPT</sequence>
<evidence type="ECO:0000256" key="11">
    <source>
        <dbReference type="ARBA" id="ARBA00031053"/>
    </source>
</evidence>
<dbReference type="GO" id="GO:0050776">
    <property type="term" value="P:regulation of immune response"/>
    <property type="evidence" value="ECO:0007669"/>
    <property type="project" value="InterPro"/>
</dbReference>
<reference evidence="14" key="2">
    <citation type="submission" date="2016-06" db="EMBL/GenBank/DDBJ databases">
        <title>The genome of a short-lived fish provides insights into sex chromosome evolution and the genetic control of aging.</title>
        <authorList>
            <person name="Reichwald K."/>
            <person name="Felder M."/>
            <person name="Petzold A."/>
            <person name="Koch P."/>
            <person name="Groth M."/>
            <person name="Platzer M."/>
        </authorList>
    </citation>
    <scope>NUCLEOTIDE SEQUENCE</scope>
    <source>
        <tissue evidence="14">Brain</tissue>
    </source>
</reference>
<dbReference type="Gene3D" id="1.10.287.770">
    <property type="entry name" value="YojJ-like"/>
    <property type="match status" value="1"/>
</dbReference>
<dbReference type="InterPro" id="IPR009861">
    <property type="entry name" value="HCST"/>
</dbReference>
<evidence type="ECO:0000256" key="6">
    <source>
        <dbReference type="ARBA" id="ARBA00022729"/>
    </source>
</evidence>
<keyword evidence="5 13" id="KW-0812">Transmembrane</keyword>
<dbReference type="GO" id="GO:0005102">
    <property type="term" value="F:signaling receptor binding"/>
    <property type="evidence" value="ECO:0007669"/>
    <property type="project" value="InterPro"/>
</dbReference>
<evidence type="ECO:0000256" key="12">
    <source>
        <dbReference type="ARBA" id="ARBA00031263"/>
    </source>
</evidence>
<proteinExistence type="inferred from homology"/>
<evidence type="ECO:0000313" key="14">
    <source>
        <dbReference type="EMBL" id="SBP45877.1"/>
    </source>
</evidence>
<evidence type="ECO:0000256" key="8">
    <source>
        <dbReference type="ARBA" id="ARBA00023136"/>
    </source>
</evidence>
<dbReference type="PANTHER" id="PTHR21409:SF1">
    <property type="entry name" value="HEMATOPOIETIC CELL SIGNAL TRANSDUCER"/>
    <property type="match status" value="1"/>
</dbReference>
<dbReference type="GO" id="GO:0016020">
    <property type="term" value="C:membrane"/>
    <property type="evidence" value="ECO:0007669"/>
    <property type="project" value="UniProtKB-SubCell"/>
</dbReference>
<evidence type="ECO:0000256" key="10">
    <source>
        <dbReference type="ARBA" id="ARBA00023180"/>
    </source>
</evidence>
<name>A0A1A7ZSP7_NOTFU</name>
<keyword evidence="10" id="KW-0325">Glycoprotein</keyword>
<evidence type="ECO:0000256" key="5">
    <source>
        <dbReference type="ARBA" id="ARBA00022692"/>
    </source>
</evidence>
<evidence type="ECO:0000256" key="1">
    <source>
        <dbReference type="ARBA" id="ARBA00004479"/>
    </source>
</evidence>
<comment type="similarity">
    <text evidence="2">Belongs to the DAP10 family.</text>
</comment>
<evidence type="ECO:0000256" key="9">
    <source>
        <dbReference type="ARBA" id="ARBA00023157"/>
    </source>
</evidence>
<protein>
    <recommendedName>
        <fullName evidence="3">Hematopoietic cell signal transducer</fullName>
    </recommendedName>
    <alternativeName>
        <fullName evidence="12">DNAX-activation protein 10</fullName>
    </alternativeName>
    <alternativeName>
        <fullName evidence="11">Membrane protein DAP10</fullName>
    </alternativeName>
</protein>
<dbReference type="GO" id="GO:0043548">
    <property type="term" value="F:phosphatidylinositol 3-kinase binding"/>
    <property type="evidence" value="ECO:0007669"/>
    <property type="project" value="InterPro"/>
</dbReference>
<keyword evidence="8 13" id="KW-0472">Membrane</keyword>
<keyword evidence="4" id="KW-0597">Phosphoprotein</keyword>
<dbReference type="GO" id="GO:0051897">
    <property type="term" value="P:positive regulation of phosphatidylinositol 3-kinase/protein kinase B signal transduction"/>
    <property type="evidence" value="ECO:0007669"/>
    <property type="project" value="InterPro"/>
</dbReference>
<gene>
    <name evidence="14" type="primary">Nfu_g_1_006233</name>
</gene>
<reference evidence="14" key="1">
    <citation type="submission" date="2016-05" db="EMBL/GenBank/DDBJ databases">
        <authorList>
            <person name="Lavstsen T."/>
            <person name="Jespersen J.S."/>
        </authorList>
    </citation>
    <scope>NUCLEOTIDE SEQUENCE</scope>
    <source>
        <tissue evidence="14">Brain</tissue>
    </source>
</reference>
<dbReference type="AlphaFoldDB" id="A0A1A7ZSP7"/>
<keyword evidence="7 13" id="KW-1133">Transmembrane helix</keyword>
<comment type="subcellular location">
    <subcellularLocation>
        <location evidence="1">Membrane</location>
        <topology evidence="1">Single-pass type I membrane protein</topology>
    </subcellularLocation>
</comment>
<keyword evidence="6" id="KW-0732">Signal</keyword>
<dbReference type="EMBL" id="HADY01007392">
    <property type="protein sequence ID" value="SBP45877.1"/>
    <property type="molecule type" value="Transcribed_RNA"/>
</dbReference>
<evidence type="ECO:0000256" key="3">
    <source>
        <dbReference type="ARBA" id="ARBA00018050"/>
    </source>
</evidence>
<feature type="transmembrane region" description="Helical" evidence="13">
    <location>
        <begin position="80"/>
        <end position="102"/>
    </location>
</feature>
<organism evidence="14">
    <name type="scientific">Nothobranchius furzeri</name>
    <name type="common">Turquoise killifish</name>
    <dbReference type="NCBI Taxonomy" id="105023"/>
    <lineage>
        <taxon>Eukaryota</taxon>
        <taxon>Metazoa</taxon>
        <taxon>Chordata</taxon>
        <taxon>Craniata</taxon>
        <taxon>Vertebrata</taxon>
        <taxon>Euteleostomi</taxon>
        <taxon>Actinopterygii</taxon>
        <taxon>Neopterygii</taxon>
        <taxon>Teleostei</taxon>
        <taxon>Neoteleostei</taxon>
        <taxon>Acanthomorphata</taxon>
        <taxon>Ovalentaria</taxon>
        <taxon>Atherinomorphae</taxon>
        <taxon>Cyprinodontiformes</taxon>
        <taxon>Nothobranchiidae</taxon>
        <taxon>Nothobranchius</taxon>
    </lineage>
</organism>
<feature type="transmembrane region" description="Helical" evidence="13">
    <location>
        <begin position="49"/>
        <end position="68"/>
    </location>
</feature>
<feature type="non-terminal residue" evidence="14">
    <location>
        <position position="1"/>
    </location>
</feature>
<evidence type="ECO:0000256" key="7">
    <source>
        <dbReference type="ARBA" id="ARBA00022989"/>
    </source>
</evidence>
<dbReference type="PANTHER" id="PTHR21409">
    <property type="entry name" value="HEMATOPOIETIC CELL SIGNAL TRANSDUCER"/>
    <property type="match status" value="1"/>
</dbReference>
<keyword evidence="9" id="KW-1015">Disulfide bond</keyword>
<accession>A0A1A7ZSP7</accession>
<evidence type="ECO:0000256" key="4">
    <source>
        <dbReference type="ARBA" id="ARBA00022553"/>
    </source>
</evidence>
<evidence type="ECO:0000256" key="13">
    <source>
        <dbReference type="SAM" id="Phobius"/>
    </source>
</evidence>
<dbReference type="Pfam" id="PF07213">
    <property type="entry name" value="DAP10"/>
    <property type="match status" value="1"/>
</dbReference>